<proteinExistence type="predicted"/>
<dbReference type="SUPFAM" id="SSF46785">
    <property type="entry name" value="Winged helix' DNA-binding domain"/>
    <property type="match status" value="1"/>
</dbReference>
<organism evidence="5 6">
    <name type="scientific">Neoaquamicrobium microcysteis</name>
    <dbReference type="NCBI Taxonomy" id="2682781"/>
    <lineage>
        <taxon>Bacteria</taxon>
        <taxon>Pseudomonadati</taxon>
        <taxon>Pseudomonadota</taxon>
        <taxon>Alphaproteobacteria</taxon>
        <taxon>Hyphomicrobiales</taxon>
        <taxon>Phyllobacteriaceae</taxon>
        <taxon>Neoaquamicrobium</taxon>
    </lineage>
</organism>
<dbReference type="SMART" id="SM00895">
    <property type="entry name" value="FCD"/>
    <property type="match status" value="1"/>
</dbReference>
<name>A0A5D4GQF3_9HYPH</name>
<protein>
    <submittedName>
        <fullName evidence="5">GntR family transcriptional regulator</fullName>
    </submittedName>
</protein>
<reference evidence="5 6" key="2">
    <citation type="submission" date="2019-09" db="EMBL/GenBank/DDBJ databases">
        <title>Mesorhizobium sp. MaA-C15 isolated from Microcystis aeruginosa.</title>
        <authorList>
            <person name="Jeong S.E."/>
            <person name="Jin H.M."/>
            <person name="Jeon C.O."/>
        </authorList>
    </citation>
    <scope>NUCLEOTIDE SEQUENCE [LARGE SCALE GENOMIC DNA]</scope>
    <source>
        <strain evidence="5 6">MaA-C15</strain>
    </source>
</reference>
<sequence length="245" mass="26439">MLQTTAKTHAMRALIDLRKKILAGDYPGGTRLFEVALAEDMGISRTPVREAMSRLAEEGLLDRARGGGFIVRTFGFADVVDAIELRGVLEGTAARLAAERGVAPDALARIRDTVSRLDKCFGETPDDVDFDAYSELNARFHSELAGLAGSEIIRREVERAARLPFASPSAFSPSTAGIAAFRRSLATAQEQHKAILSAIVAREGARAEAIAREHARVARRNLEYVMGEGRSLIARVPGLALVKNA</sequence>
<dbReference type="InterPro" id="IPR008920">
    <property type="entry name" value="TF_FadR/GntR_C"/>
</dbReference>
<accession>A0A5D4GQF3</accession>
<evidence type="ECO:0000313" key="5">
    <source>
        <dbReference type="EMBL" id="TYR29565.1"/>
    </source>
</evidence>
<keyword evidence="2" id="KW-0238">DNA-binding</keyword>
<dbReference type="InterPro" id="IPR036390">
    <property type="entry name" value="WH_DNA-bd_sf"/>
</dbReference>
<dbReference type="Pfam" id="PF00392">
    <property type="entry name" value="GntR"/>
    <property type="match status" value="1"/>
</dbReference>
<reference evidence="5 6" key="1">
    <citation type="submission" date="2019-08" db="EMBL/GenBank/DDBJ databases">
        <authorList>
            <person name="Seo Y.L."/>
        </authorList>
    </citation>
    <scope>NUCLEOTIDE SEQUENCE [LARGE SCALE GENOMIC DNA]</scope>
    <source>
        <strain evidence="5 6">MaA-C15</strain>
    </source>
</reference>
<dbReference type="Pfam" id="PF07729">
    <property type="entry name" value="FCD"/>
    <property type="match status" value="1"/>
</dbReference>
<keyword evidence="6" id="KW-1185">Reference proteome</keyword>
<dbReference type="GO" id="GO:0003677">
    <property type="term" value="F:DNA binding"/>
    <property type="evidence" value="ECO:0007669"/>
    <property type="project" value="UniProtKB-KW"/>
</dbReference>
<dbReference type="PANTHER" id="PTHR43537">
    <property type="entry name" value="TRANSCRIPTIONAL REGULATOR, GNTR FAMILY"/>
    <property type="match status" value="1"/>
</dbReference>
<dbReference type="SUPFAM" id="SSF48008">
    <property type="entry name" value="GntR ligand-binding domain-like"/>
    <property type="match status" value="1"/>
</dbReference>
<evidence type="ECO:0000313" key="6">
    <source>
        <dbReference type="Proteomes" id="UP000323258"/>
    </source>
</evidence>
<dbReference type="Gene3D" id="1.10.10.10">
    <property type="entry name" value="Winged helix-like DNA-binding domain superfamily/Winged helix DNA-binding domain"/>
    <property type="match status" value="1"/>
</dbReference>
<evidence type="ECO:0000259" key="4">
    <source>
        <dbReference type="PROSITE" id="PS50949"/>
    </source>
</evidence>
<dbReference type="CDD" id="cd07377">
    <property type="entry name" value="WHTH_GntR"/>
    <property type="match status" value="1"/>
</dbReference>
<dbReference type="GO" id="GO:0003700">
    <property type="term" value="F:DNA-binding transcription factor activity"/>
    <property type="evidence" value="ECO:0007669"/>
    <property type="project" value="InterPro"/>
</dbReference>
<evidence type="ECO:0000256" key="2">
    <source>
        <dbReference type="ARBA" id="ARBA00023125"/>
    </source>
</evidence>
<dbReference type="InterPro" id="IPR011711">
    <property type="entry name" value="GntR_C"/>
</dbReference>
<dbReference type="OrthoDB" id="7192778at2"/>
<keyword evidence="3" id="KW-0804">Transcription</keyword>
<evidence type="ECO:0000256" key="3">
    <source>
        <dbReference type="ARBA" id="ARBA00023163"/>
    </source>
</evidence>
<dbReference type="AlphaFoldDB" id="A0A5D4GQF3"/>
<dbReference type="Proteomes" id="UP000323258">
    <property type="component" value="Unassembled WGS sequence"/>
</dbReference>
<dbReference type="PRINTS" id="PR00035">
    <property type="entry name" value="HTHGNTR"/>
</dbReference>
<evidence type="ECO:0000256" key="1">
    <source>
        <dbReference type="ARBA" id="ARBA00023015"/>
    </source>
</evidence>
<dbReference type="Gene3D" id="1.20.120.530">
    <property type="entry name" value="GntR ligand-binding domain-like"/>
    <property type="match status" value="1"/>
</dbReference>
<feature type="domain" description="HTH gntR-type" evidence="4">
    <location>
        <begin position="7"/>
        <end position="74"/>
    </location>
</feature>
<dbReference type="InterPro" id="IPR036388">
    <property type="entry name" value="WH-like_DNA-bd_sf"/>
</dbReference>
<dbReference type="PROSITE" id="PS50949">
    <property type="entry name" value="HTH_GNTR"/>
    <property type="match status" value="1"/>
</dbReference>
<dbReference type="RefSeq" id="WP_148916874.1">
    <property type="nucleotide sequence ID" value="NZ_VSZS01000068.1"/>
</dbReference>
<dbReference type="SMART" id="SM00345">
    <property type="entry name" value="HTH_GNTR"/>
    <property type="match status" value="1"/>
</dbReference>
<gene>
    <name evidence="5" type="ORF">FY036_22190</name>
</gene>
<comment type="caution">
    <text evidence="5">The sequence shown here is derived from an EMBL/GenBank/DDBJ whole genome shotgun (WGS) entry which is preliminary data.</text>
</comment>
<dbReference type="PANTHER" id="PTHR43537:SF49">
    <property type="entry name" value="TRANSCRIPTIONAL REGULATORY PROTEIN"/>
    <property type="match status" value="1"/>
</dbReference>
<dbReference type="InterPro" id="IPR000524">
    <property type="entry name" value="Tscrpt_reg_HTH_GntR"/>
</dbReference>
<dbReference type="EMBL" id="VSZS01000068">
    <property type="protein sequence ID" value="TYR29565.1"/>
    <property type="molecule type" value="Genomic_DNA"/>
</dbReference>
<keyword evidence="1" id="KW-0805">Transcription regulation</keyword>